<organism evidence="7 8">
    <name type="scientific">Mortierella isabellina</name>
    <name type="common">Filamentous fungus</name>
    <name type="synonym">Umbelopsis isabellina</name>
    <dbReference type="NCBI Taxonomy" id="91625"/>
    <lineage>
        <taxon>Eukaryota</taxon>
        <taxon>Fungi</taxon>
        <taxon>Fungi incertae sedis</taxon>
        <taxon>Mucoromycota</taxon>
        <taxon>Mucoromycotina</taxon>
        <taxon>Umbelopsidomycetes</taxon>
        <taxon>Umbelopsidales</taxon>
        <taxon>Umbelopsidaceae</taxon>
        <taxon>Umbelopsis</taxon>
    </lineage>
</organism>
<name>A0A8H7PV81_MORIS</name>
<dbReference type="GO" id="GO:0000145">
    <property type="term" value="C:exocyst"/>
    <property type="evidence" value="ECO:0007669"/>
    <property type="project" value="TreeGrafter"/>
</dbReference>
<dbReference type="GO" id="GO:0006887">
    <property type="term" value="P:exocytosis"/>
    <property type="evidence" value="ECO:0007669"/>
    <property type="project" value="UniProtKB-KW"/>
</dbReference>
<feature type="domain" description="Exocyst complex component Sec10 N-terminal" evidence="6">
    <location>
        <begin position="65"/>
        <end position="176"/>
    </location>
</feature>
<gene>
    <name evidence="7" type="ORF">INT43_008507</name>
</gene>
<evidence type="ECO:0000313" key="7">
    <source>
        <dbReference type="EMBL" id="KAG2180927.1"/>
    </source>
</evidence>
<keyword evidence="2" id="KW-0813">Transport</keyword>
<dbReference type="OrthoDB" id="125856at2759"/>
<keyword evidence="8" id="KW-1185">Reference proteome</keyword>
<comment type="similarity">
    <text evidence="1">Belongs to the SEC10 family.</text>
</comment>
<accession>A0A8H7PV81</accession>
<dbReference type="InterPro" id="IPR048627">
    <property type="entry name" value="Sec10_HB"/>
</dbReference>
<dbReference type="InterPro" id="IPR048625">
    <property type="entry name" value="Sec10_N"/>
</dbReference>
<dbReference type="GO" id="GO:0006893">
    <property type="term" value="P:Golgi to plasma membrane transport"/>
    <property type="evidence" value="ECO:0007669"/>
    <property type="project" value="TreeGrafter"/>
</dbReference>
<evidence type="ECO:0000256" key="4">
    <source>
        <dbReference type="ARBA" id="ARBA00023054"/>
    </source>
</evidence>
<dbReference type="AlphaFoldDB" id="A0A8H7PV81"/>
<evidence type="ECO:0008006" key="9">
    <source>
        <dbReference type="Google" id="ProtNLM"/>
    </source>
</evidence>
<keyword evidence="4" id="KW-0175">Coiled coil</keyword>
<proteinExistence type="inferred from homology"/>
<dbReference type="InterPro" id="IPR009976">
    <property type="entry name" value="Sec10-like"/>
</dbReference>
<dbReference type="PANTHER" id="PTHR12100:SF0">
    <property type="entry name" value="EXOCYST COMPLEX COMPONENT 5"/>
    <property type="match status" value="1"/>
</dbReference>
<protein>
    <recommendedName>
        <fullName evidence="9">Exocyst complex component Sec10</fullName>
    </recommendedName>
</protein>
<feature type="domain" description="Exocyst complex component Sec10-like alpha-helical bundle" evidence="5">
    <location>
        <begin position="187"/>
        <end position="817"/>
    </location>
</feature>
<sequence length="870" mass="98762">MANHGRAPRLFDLDPRIQRLLTLDSFKGDASSTEFIEAISAGLIEQTKDSLQTHHLSLNLAMDAKSFIRTFENVFDQLAELRIEVQEQCEVLENECYKAETHHQQNVNDLTSSFDNVYRSYDTLETRVNEVGKTAIRIGEQLETLDRQRSRTSESRDIIEYFIDFEKGGSERLDMLRFNSGEEGQIKAAVVLRRVNAIIKEVDMNYETRTAIEKVCEEFERDMLQDFDRAYKEGDPRAMEHSAKVLFEFNGGSSCIQTYVNQHEFFISNLRISETNQIDVLADYQQDISDPFMSPPEVDTNLVKLYDDIRITVRREAEIITAVFPNPVIVMQVFLQRVFAQCIQNFTEQLLSQGEQISHLAFLRSLASTHAETVRLVESLKSYCENEIKLAFSNSSTSSNWNSSSQSLSASIDRCLEDLFVPYTEGDRYMNREQQALNEIFGSLVSNFLKNMQLRKKTSSKNQSKLTRALNQIAASTSTYNLAPTGAVGAIHSPQRDSFDTSALYGSYQNDSNASNRASDGGLGLIPTDKILKMLQVHAESVTRCVELADPQELSLRVGNLFEVLIDFMSSKYLDIALDTTYEEIDTRAEPELRSFAVVKAVKDIIHLLQEHFEASILPLIATSTAVHRQIVSKKNEFMTELENKANSLLQKEVDAITNWLGSLLSKQKRNDFRPKEEDVILTLTTQPCTNCDDFVKRVQTAIDNAFTGKNKESILTEIGSVFHSLLLEHFKKFHVSAAGGLLVTKDIAKYQEIFSSFGIPALNDRFEMLRQLGNIFVVKPEILPSILSKDFLARIDPKALHPYLRMREDYKSAKIDHLLGITDNPTRPSAMTSDQSRSQRLSMYVSDHNVMKQMMNSHSKADFLAAFNM</sequence>
<evidence type="ECO:0000259" key="6">
    <source>
        <dbReference type="Pfam" id="PF20667"/>
    </source>
</evidence>
<keyword evidence="3" id="KW-0268">Exocytosis</keyword>
<evidence type="ECO:0000313" key="8">
    <source>
        <dbReference type="Proteomes" id="UP000654370"/>
    </source>
</evidence>
<reference evidence="7" key="1">
    <citation type="submission" date="2020-12" db="EMBL/GenBank/DDBJ databases">
        <title>Metabolic potential, ecology and presence of endohyphal bacteria is reflected in genomic diversity of Mucoromycotina.</title>
        <authorList>
            <person name="Muszewska A."/>
            <person name="Okrasinska A."/>
            <person name="Steczkiewicz K."/>
            <person name="Drgas O."/>
            <person name="Orlowska M."/>
            <person name="Perlinska-Lenart U."/>
            <person name="Aleksandrzak-Piekarczyk T."/>
            <person name="Szatraj K."/>
            <person name="Zielenkiewicz U."/>
            <person name="Pilsyk S."/>
            <person name="Malc E."/>
            <person name="Mieczkowski P."/>
            <person name="Kruszewska J.S."/>
            <person name="Biernat P."/>
            <person name="Pawlowska J."/>
        </authorList>
    </citation>
    <scope>NUCLEOTIDE SEQUENCE</scope>
    <source>
        <strain evidence="7">WA0000067209</strain>
    </source>
</reference>
<evidence type="ECO:0000256" key="3">
    <source>
        <dbReference type="ARBA" id="ARBA00022483"/>
    </source>
</evidence>
<comment type="caution">
    <text evidence="7">The sequence shown here is derived from an EMBL/GenBank/DDBJ whole genome shotgun (WGS) entry which is preliminary data.</text>
</comment>
<dbReference type="EMBL" id="JAEPQZ010000005">
    <property type="protein sequence ID" value="KAG2180927.1"/>
    <property type="molecule type" value="Genomic_DNA"/>
</dbReference>
<dbReference type="Proteomes" id="UP000654370">
    <property type="component" value="Unassembled WGS sequence"/>
</dbReference>
<evidence type="ECO:0000256" key="2">
    <source>
        <dbReference type="ARBA" id="ARBA00022448"/>
    </source>
</evidence>
<dbReference type="PANTHER" id="PTHR12100">
    <property type="entry name" value="SEC10"/>
    <property type="match status" value="1"/>
</dbReference>
<dbReference type="Pfam" id="PF07393">
    <property type="entry name" value="Sec10_HB"/>
    <property type="match status" value="1"/>
</dbReference>
<dbReference type="Pfam" id="PF20667">
    <property type="entry name" value="Sec10_N"/>
    <property type="match status" value="1"/>
</dbReference>
<evidence type="ECO:0000256" key="1">
    <source>
        <dbReference type="ARBA" id="ARBA00006572"/>
    </source>
</evidence>
<evidence type="ECO:0000259" key="5">
    <source>
        <dbReference type="Pfam" id="PF07393"/>
    </source>
</evidence>